<evidence type="ECO:0000313" key="3">
    <source>
        <dbReference type="Proteomes" id="UP000582231"/>
    </source>
</evidence>
<dbReference type="AlphaFoldDB" id="A0A852RGF7"/>
<dbReference type="InterPro" id="IPR011051">
    <property type="entry name" value="RmlC_Cupin_sf"/>
</dbReference>
<feature type="domain" description="Cupin type-2" evidence="1">
    <location>
        <begin position="41"/>
        <end position="106"/>
    </location>
</feature>
<dbReference type="InterPro" id="IPR053146">
    <property type="entry name" value="QDO-like"/>
</dbReference>
<gene>
    <name evidence="2" type="ORF">BJ958_001354</name>
</gene>
<dbReference type="Gene3D" id="2.60.120.10">
    <property type="entry name" value="Jelly Rolls"/>
    <property type="match status" value="1"/>
</dbReference>
<keyword evidence="2" id="KW-0560">Oxidoreductase</keyword>
<dbReference type="PANTHER" id="PTHR36440:SF1">
    <property type="entry name" value="PUTATIVE (AFU_ORTHOLOGUE AFUA_8G07350)-RELATED"/>
    <property type="match status" value="1"/>
</dbReference>
<keyword evidence="3" id="KW-1185">Reference proteome</keyword>
<dbReference type="Proteomes" id="UP000582231">
    <property type="component" value="Unassembled WGS sequence"/>
</dbReference>
<dbReference type="GO" id="GO:0051213">
    <property type="term" value="F:dioxygenase activity"/>
    <property type="evidence" value="ECO:0007669"/>
    <property type="project" value="UniProtKB-KW"/>
</dbReference>
<comment type="caution">
    <text evidence="2">The sequence shown here is derived from an EMBL/GenBank/DDBJ whole genome shotgun (WGS) entry which is preliminary data.</text>
</comment>
<dbReference type="Pfam" id="PF07883">
    <property type="entry name" value="Cupin_2"/>
    <property type="match status" value="1"/>
</dbReference>
<dbReference type="InterPro" id="IPR013096">
    <property type="entry name" value="Cupin_2"/>
</dbReference>
<evidence type="ECO:0000259" key="1">
    <source>
        <dbReference type="Pfam" id="PF07883"/>
    </source>
</evidence>
<protein>
    <submittedName>
        <fullName evidence="2">Quercetin dioxygenase-like cupin family protein</fullName>
    </submittedName>
</protein>
<keyword evidence="2" id="KW-0223">Dioxygenase</keyword>
<accession>A0A852RGF7</accession>
<organism evidence="2 3">
    <name type="scientific">Nocardioides kongjuensis</name>
    <dbReference type="NCBI Taxonomy" id="349522"/>
    <lineage>
        <taxon>Bacteria</taxon>
        <taxon>Bacillati</taxon>
        <taxon>Actinomycetota</taxon>
        <taxon>Actinomycetes</taxon>
        <taxon>Propionibacteriales</taxon>
        <taxon>Nocardioidaceae</taxon>
        <taxon>Nocardioides</taxon>
    </lineage>
</organism>
<name>A0A852RGF7_9ACTN</name>
<evidence type="ECO:0000313" key="2">
    <source>
        <dbReference type="EMBL" id="NYD29808.1"/>
    </source>
</evidence>
<sequence length="156" mass="16798">MILAYIAQAADHDRIEWIGGTELQVLLDGSHTGNQVTVVRSTLTAGSASPLHLHRKEDEMFILLSGHGIFWVGDERHEVGAGGAVFLPRDVPHAYRFTSEEVDLLTICTPSGMESFFRGAGRPVTEPRPDGWDVTMQALVAAGIAGGQEILGPPPE</sequence>
<proteinExistence type="predicted"/>
<dbReference type="EMBL" id="JACCBF010000001">
    <property type="protein sequence ID" value="NYD29808.1"/>
    <property type="molecule type" value="Genomic_DNA"/>
</dbReference>
<reference evidence="2 3" key="1">
    <citation type="submission" date="2020-07" db="EMBL/GenBank/DDBJ databases">
        <title>Sequencing the genomes of 1000 actinobacteria strains.</title>
        <authorList>
            <person name="Klenk H.-P."/>
        </authorList>
    </citation>
    <scope>NUCLEOTIDE SEQUENCE [LARGE SCALE GENOMIC DNA]</scope>
    <source>
        <strain evidence="2 3">DSM 19082</strain>
    </source>
</reference>
<dbReference type="InterPro" id="IPR014710">
    <property type="entry name" value="RmlC-like_jellyroll"/>
</dbReference>
<dbReference type="SUPFAM" id="SSF51182">
    <property type="entry name" value="RmlC-like cupins"/>
    <property type="match status" value="1"/>
</dbReference>
<dbReference type="PANTHER" id="PTHR36440">
    <property type="entry name" value="PUTATIVE (AFU_ORTHOLOGUE AFUA_8G07350)-RELATED"/>
    <property type="match status" value="1"/>
</dbReference>
<dbReference type="RefSeq" id="WP_179726142.1">
    <property type="nucleotide sequence ID" value="NZ_BAABEF010000001.1"/>
</dbReference>